<dbReference type="SUPFAM" id="SSF54791">
    <property type="entry name" value="Eukaryotic type KH-domain (KH-domain type I)"/>
    <property type="match status" value="1"/>
</dbReference>
<sequence length="158" mass="17009">GPNHNMFPAQEALLHIQSHIVDLDKDNIITTRLVVPSSDIECLDGENASLSEIARLAGASIQILPREELPPCVANTDELVQIVGEIKAARDAVLEVTSRLRSYIYRDLLQRDTVPPSAPLPGVEASSSNSMGTVAETATTNQNMRSMAVADASKVLFC</sequence>
<proteinExistence type="predicted"/>
<protein>
    <submittedName>
        <fullName evidence="1">KH domain-containing protein</fullName>
    </submittedName>
</protein>
<feature type="non-terminal residue" evidence="1">
    <location>
        <position position="1"/>
    </location>
</feature>
<dbReference type="AlphaFoldDB" id="A0A392NJ32"/>
<dbReference type="InterPro" id="IPR036612">
    <property type="entry name" value="KH_dom_type_1_sf"/>
</dbReference>
<accession>A0A392NJ32</accession>
<comment type="caution">
    <text evidence="1">The sequence shown here is derived from an EMBL/GenBank/DDBJ whole genome shotgun (WGS) entry which is preliminary data.</text>
</comment>
<evidence type="ECO:0000313" key="2">
    <source>
        <dbReference type="Proteomes" id="UP000265520"/>
    </source>
</evidence>
<dbReference type="Gene3D" id="3.30.1370.10">
    <property type="entry name" value="K Homology domain, type 1"/>
    <property type="match status" value="1"/>
</dbReference>
<feature type="non-terminal residue" evidence="1">
    <location>
        <position position="158"/>
    </location>
</feature>
<dbReference type="Proteomes" id="UP000265520">
    <property type="component" value="Unassembled WGS sequence"/>
</dbReference>
<keyword evidence="2" id="KW-1185">Reference proteome</keyword>
<name>A0A392NJ32_9FABA</name>
<dbReference type="EMBL" id="LXQA010041701">
    <property type="protein sequence ID" value="MCH99906.1"/>
    <property type="molecule type" value="Genomic_DNA"/>
</dbReference>
<dbReference type="GO" id="GO:0003723">
    <property type="term" value="F:RNA binding"/>
    <property type="evidence" value="ECO:0007669"/>
    <property type="project" value="InterPro"/>
</dbReference>
<reference evidence="1 2" key="1">
    <citation type="journal article" date="2018" name="Front. Plant Sci.">
        <title>Red Clover (Trifolium pratense) and Zigzag Clover (T. medium) - A Picture of Genomic Similarities and Differences.</title>
        <authorList>
            <person name="Dluhosova J."/>
            <person name="Istvanek J."/>
            <person name="Nedelnik J."/>
            <person name="Repkova J."/>
        </authorList>
    </citation>
    <scope>NUCLEOTIDE SEQUENCE [LARGE SCALE GENOMIC DNA]</scope>
    <source>
        <strain evidence="2">cv. 10/8</strain>
        <tissue evidence="1">Leaf</tissue>
    </source>
</reference>
<organism evidence="1 2">
    <name type="scientific">Trifolium medium</name>
    <dbReference type="NCBI Taxonomy" id="97028"/>
    <lineage>
        <taxon>Eukaryota</taxon>
        <taxon>Viridiplantae</taxon>
        <taxon>Streptophyta</taxon>
        <taxon>Embryophyta</taxon>
        <taxon>Tracheophyta</taxon>
        <taxon>Spermatophyta</taxon>
        <taxon>Magnoliopsida</taxon>
        <taxon>eudicotyledons</taxon>
        <taxon>Gunneridae</taxon>
        <taxon>Pentapetalae</taxon>
        <taxon>rosids</taxon>
        <taxon>fabids</taxon>
        <taxon>Fabales</taxon>
        <taxon>Fabaceae</taxon>
        <taxon>Papilionoideae</taxon>
        <taxon>50 kb inversion clade</taxon>
        <taxon>NPAAA clade</taxon>
        <taxon>Hologalegina</taxon>
        <taxon>IRL clade</taxon>
        <taxon>Trifolieae</taxon>
        <taxon>Trifolium</taxon>
    </lineage>
</organism>
<evidence type="ECO:0000313" key="1">
    <source>
        <dbReference type="EMBL" id="MCH99906.1"/>
    </source>
</evidence>